<proteinExistence type="predicted"/>
<dbReference type="InterPro" id="IPR029063">
    <property type="entry name" value="SAM-dependent_MTases_sf"/>
</dbReference>
<evidence type="ECO:0000313" key="3">
    <source>
        <dbReference type="Proteomes" id="UP000037460"/>
    </source>
</evidence>
<comment type="caution">
    <text evidence="2">The sequence shown here is derived from an EMBL/GenBank/DDBJ whole genome shotgun (WGS) entry which is preliminary data.</text>
</comment>
<sequence length="93" mass="9917">MLDRASQNVAELAPDCAPVIEFKRGLLDDGTLLKGLVDENVADLVMSNGVFNLTTDKAAAFRSAFRILKPGGRFHLCDLCKVEEPVVDAAAAA</sequence>
<dbReference type="Proteomes" id="UP000037460">
    <property type="component" value="Unassembled WGS sequence"/>
</dbReference>
<dbReference type="OrthoDB" id="204195at2759"/>
<protein>
    <submittedName>
        <fullName evidence="2">Methylase involved in ubiquinone menaquinone biosynthesis</fullName>
    </submittedName>
</protein>
<feature type="domain" description="Methyltransferase" evidence="1">
    <location>
        <begin position="32"/>
        <end position="80"/>
    </location>
</feature>
<dbReference type="AlphaFoldDB" id="A0A0M0J485"/>
<dbReference type="Pfam" id="PF13847">
    <property type="entry name" value="Methyltransf_31"/>
    <property type="match status" value="1"/>
</dbReference>
<accession>A0A0M0J485</accession>
<dbReference type="SUPFAM" id="SSF53335">
    <property type="entry name" value="S-adenosyl-L-methionine-dependent methyltransferases"/>
    <property type="match status" value="1"/>
</dbReference>
<dbReference type="InterPro" id="IPR025714">
    <property type="entry name" value="Methyltranfer_dom"/>
</dbReference>
<name>A0A0M0J485_9EUKA</name>
<reference evidence="3" key="1">
    <citation type="journal article" date="2015" name="PLoS Genet.">
        <title>Genome Sequence and Transcriptome Analyses of Chrysochromulina tobin: Metabolic Tools for Enhanced Algal Fitness in the Prominent Order Prymnesiales (Haptophyceae).</title>
        <authorList>
            <person name="Hovde B.T."/>
            <person name="Deodato C.R."/>
            <person name="Hunsperger H.M."/>
            <person name="Ryken S.A."/>
            <person name="Yost W."/>
            <person name="Jha R.K."/>
            <person name="Patterson J."/>
            <person name="Monnat R.J. Jr."/>
            <person name="Barlow S.B."/>
            <person name="Starkenburg S.R."/>
            <person name="Cattolico R.A."/>
        </authorList>
    </citation>
    <scope>NUCLEOTIDE SEQUENCE</scope>
    <source>
        <strain evidence="3">CCMP291</strain>
    </source>
</reference>
<evidence type="ECO:0000259" key="1">
    <source>
        <dbReference type="Pfam" id="PF13847"/>
    </source>
</evidence>
<keyword evidence="2" id="KW-0830">Ubiquinone</keyword>
<dbReference type="EMBL" id="JWZX01003365">
    <property type="protein sequence ID" value="KOO21399.1"/>
    <property type="molecule type" value="Genomic_DNA"/>
</dbReference>
<gene>
    <name evidence="2" type="ORF">Ctob_005315</name>
</gene>
<dbReference type="GO" id="GO:0032259">
    <property type="term" value="P:methylation"/>
    <property type="evidence" value="ECO:0007669"/>
    <property type="project" value="UniProtKB-KW"/>
</dbReference>
<organism evidence="2 3">
    <name type="scientific">Chrysochromulina tobinii</name>
    <dbReference type="NCBI Taxonomy" id="1460289"/>
    <lineage>
        <taxon>Eukaryota</taxon>
        <taxon>Haptista</taxon>
        <taxon>Haptophyta</taxon>
        <taxon>Prymnesiophyceae</taxon>
        <taxon>Prymnesiales</taxon>
        <taxon>Chrysochromulinaceae</taxon>
        <taxon>Chrysochromulina</taxon>
    </lineage>
</organism>
<dbReference type="Gene3D" id="3.40.50.150">
    <property type="entry name" value="Vaccinia Virus protein VP39"/>
    <property type="match status" value="1"/>
</dbReference>
<keyword evidence="3" id="KW-1185">Reference proteome</keyword>
<dbReference type="GO" id="GO:0008168">
    <property type="term" value="F:methyltransferase activity"/>
    <property type="evidence" value="ECO:0007669"/>
    <property type="project" value="UniProtKB-KW"/>
</dbReference>
<keyword evidence="2" id="KW-0489">Methyltransferase</keyword>
<evidence type="ECO:0000313" key="2">
    <source>
        <dbReference type="EMBL" id="KOO21399.1"/>
    </source>
</evidence>
<keyword evidence="2" id="KW-0808">Transferase</keyword>